<gene>
    <name evidence="2" type="ORF">ACFPQA_00525</name>
</gene>
<feature type="signal peptide" evidence="1">
    <location>
        <begin position="1"/>
        <end position="24"/>
    </location>
</feature>
<sequence length="146" mass="15776">MYPFFRSLLVGVSALLLSTGLAFASDVAVSNPKVRLMPGDIPSAGYFKLHNGTNETIKLVGARSDAFGMVHMHMSMKKDGMAHMKAVPEIDVAAGEDFEFAPSGYHLMLMKRSAPLKVGDEVVITLEFEGRDPMPVSFKVVSPAAM</sequence>
<accession>A0ABW0RFW2</accession>
<dbReference type="InterPro" id="IPR007410">
    <property type="entry name" value="LpqE-like"/>
</dbReference>
<keyword evidence="1" id="KW-0732">Signal</keyword>
<comment type="caution">
    <text evidence="2">The sequence shown here is derived from an EMBL/GenBank/DDBJ whole genome shotgun (WGS) entry which is preliminary data.</text>
</comment>
<reference evidence="3" key="1">
    <citation type="journal article" date="2019" name="Int. J. Syst. Evol. Microbiol.">
        <title>The Global Catalogue of Microorganisms (GCM) 10K type strain sequencing project: providing services to taxonomists for standard genome sequencing and annotation.</title>
        <authorList>
            <consortium name="The Broad Institute Genomics Platform"/>
            <consortium name="The Broad Institute Genome Sequencing Center for Infectious Disease"/>
            <person name="Wu L."/>
            <person name="Ma J."/>
        </authorList>
    </citation>
    <scope>NUCLEOTIDE SEQUENCE [LARGE SCALE GENOMIC DNA]</scope>
    <source>
        <strain evidence="3">CGMCC 4.1799</strain>
    </source>
</reference>
<evidence type="ECO:0000256" key="1">
    <source>
        <dbReference type="SAM" id="SignalP"/>
    </source>
</evidence>
<name>A0ABW0RFW2_9GAMM</name>
<dbReference type="PANTHER" id="PTHR36302">
    <property type="entry name" value="BLR7088 PROTEIN"/>
    <property type="match status" value="1"/>
</dbReference>
<dbReference type="PANTHER" id="PTHR36302:SF1">
    <property type="entry name" value="COPPER CHAPERONE PCU(A)C"/>
    <property type="match status" value="1"/>
</dbReference>
<organism evidence="2 3">
    <name type="scientific">Marinobacter koreensis</name>
    <dbReference type="NCBI Taxonomy" id="335974"/>
    <lineage>
        <taxon>Bacteria</taxon>
        <taxon>Pseudomonadati</taxon>
        <taxon>Pseudomonadota</taxon>
        <taxon>Gammaproteobacteria</taxon>
        <taxon>Pseudomonadales</taxon>
        <taxon>Marinobacteraceae</taxon>
        <taxon>Marinobacter</taxon>
    </lineage>
</organism>
<dbReference type="Gene3D" id="2.60.40.1890">
    <property type="entry name" value="PCu(A)C copper chaperone"/>
    <property type="match status" value="1"/>
</dbReference>
<dbReference type="RefSeq" id="WP_248157130.1">
    <property type="nucleotide sequence ID" value="NZ_JAKZAJ010000003.1"/>
</dbReference>
<dbReference type="InterPro" id="IPR058248">
    <property type="entry name" value="Lxx211020-like"/>
</dbReference>
<proteinExistence type="predicted"/>
<dbReference type="Proteomes" id="UP001596055">
    <property type="component" value="Unassembled WGS sequence"/>
</dbReference>
<dbReference type="SUPFAM" id="SSF110087">
    <property type="entry name" value="DR1885-like metal-binding protein"/>
    <property type="match status" value="1"/>
</dbReference>
<feature type="chain" id="PRO_5045653472" evidence="1">
    <location>
        <begin position="25"/>
        <end position="146"/>
    </location>
</feature>
<dbReference type="EMBL" id="JBHSNL010000001">
    <property type="protein sequence ID" value="MFC5543528.1"/>
    <property type="molecule type" value="Genomic_DNA"/>
</dbReference>
<dbReference type="InterPro" id="IPR036182">
    <property type="entry name" value="PCuAC_sf"/>
</dbReference>
<evidence type="ECO:0000313" key="3">
    <source>
        <dbReference type="Proteomes" id="UP001596055"/>
    </source>
</evidence>
<evidence type="ECO:0000313" key="2">
    <source>
        <dbReference type="EMBL" id="MFC5543528.1"/>
    </source>
</evidence>
<protein>
    <submittedName>
        <fullName evidence="2">Copper chaperone PCu(A)C</fullName>
    </submittedName>
</protein>
<keyword evidence="3" id="KW-1185">Reference proteome</keyword>
<dbReference type="Pfam" id="PF04314">
    <property type="entry name" value="PCuAC"/>
    <property type="match status" value="1"/>
</dbReference>